<protein>
    <submittedName>
        <fullName evidence="2">Uncharacterized protein</fullName>
    </submittedName>
</protein>
<dbReference type="EMBL" id="JAVDVY010000004">
    <property type="protein sequence ID" value="MDR7136303.1"/>
    <property type="molecule type" value="Genomic_DNA"/>
</dbReference>
<evidence type="ECO:0000313" key="3">
    <source>
        <dbReference type="Proteomes" id="UP001251524"/>
    </source>
</evidence>
<evidence type="ECO:0000256" key="1">
    <source>
        <dbReference type="SAM" id="MobiDB-lite"/>
    </source>
</evidence>
<feature type="region of interest" description="Disordered" evidence="1">
    <location>
        <begin position="20"/>
        <end position="40"/>
    </location>
</feature>
<accession>A0ABU1WFC5</accession>
<keyword evidence="3" id="KW-1185">Reference proteome</keyword>
<proteinExistence type="predicted"/>
<gene>
    <name evidence="2" type="ORF">J2X06_003529</name>
</gene>
<dbReference type="Proteomes" id="UP001251524">
    <property type="component" value="Unassembled WGS sequence"/>
</dbReference>
<evidence type="ECO:0000313" key="2">
    <source>
        <dbReference type="EMBL" id="MDR7136303.1"/>
    </source>
</evidence>
<sequence>MLRSFCDSLASTALPGGRPAAMIPLSAMNSPDDATGLLDT</sequence>
<organism evidence="2 3">
    <name type="scientific">Lysobacter niastensis</name>
    <dbReference type="NCBI Taxonomy" id="380629"/>
    <lineage>
        <taxon>Bacteria</taxon>
        <taxon>Pseudomonadati</taxon>
        <taxon>Pseudomonadota</taxon>
        <taxon>Gammaproteobacteria</taxon>
        <taxon>Lysobacterales</taxon>
        <taxon>Lysobacteraceae</taxon>
        <taxon>Lysobacter</taxon>
    </lineage>
</organism>
<reference evidence="2 3" key="1">
    <citation type="submission" date="2023-07" db="EMBL/GenBank/DDBJ databases">
        <title>Sorghum-associated microbial communities from plants grown in Nebraska, USA.</title>
        <authorList>
            <person name="Schachtman D."/>
        </authorList>
    </citation>
    <scope>NUCLEOTIDE SEQUENCE [LARGE SCALE GENOMIC DNA]</scope>
    <source>
        <strain evidence="2 3">BE198</strain>
    </source>
</reference>
<comment type="caution">
    <text evidence="2">The sequence shown here is derived from an EMBL/GenBank/DDBJ whole genome shotgun (WGS) entry which is preliminary data.</text>
</comment>
<name>A0ABU1WFC5_9GAMM</name>